<accession>A0AA47FHB8</accession>
<reference evidence="1" key="1">
    <citation type="submission" date="2022-11" db="EMBL/GenBank/DDBJ databases">
        <title>Dental biofilm bacteria. Genome sequencing and assembly.</title>
        <authorList>
            <person name="Robertsson C."/>
        </authorList>
    </citation>
    <scope>NUCLEOTIDE SEQUENCE</scope>
    <source>
        <strain evidence="1">CW</strain>
    </source>
</reference>
<dbReference type="RefSeq" id="WP_268397952.1">
    <property type="nucleotide sequence ID" value="NZ_CP113787.1"/>
</dbReference>
<dbReference type="AlphaFoldDB" id="A0AA47FHB8"/>
<protein>
    <submittedName>
        <fullName evidence="1">Uncharacterized protein</fullName>
    </submittedName>
</protein>
<dbReference type="Proteomes" id="UP001163127">
    <property type="component" value="Chromosome"/>
</dbReference>
<proteinExistence type="predicted"/>
<organism evidence="1 2">
    <name type="scientific">Actinomyces naeslundii</name>
    <dbReference type="NCBI Taxonomy" id="1655"/>
    <lineage>
        <taxon>Bacteria</taxon>
        <taxon>Bacillati</taxon>
        <taxon>Actinomycetota</taxon>
        <taxon>Actinomycetes</taxon>
        <taxon>Actinomycetales</taxon>
        <taxon>Actinomycetaceae</taxon>
        <taxon>Actinomyces</taxon>
    </lineage>
</organism>
<sequence length="300" mass="32832">MSKLEVIARRVLTPLIRGESATVTVDDQPAVAMWAQKTALTAMLLSSEAQRQDGYGLPPKLYHALYKQHETLEPLQPSQIWIGRYAGNPAFHAVRVTPMVVRIPGIPEPGVPQAYLMTIVIGALLIQCLLFINEAIVIEMTSDLKLPLLWPSNDDIQWPSGQSCDSDEFAHVADGVHLKSTVDDVTLEPWSVAAQLPESALEDGKIKVPALCGKHYYYYPASLCQAAIQGHYYAFATCCECGYCYLIQLEHDGAHCKAYGAADEIKKMYEAMAGEEISIVDSAGVFFAKLITGDNADTPA</sequence>
<gene>
    <name evidence="1" type="ORF">OFA60_09675</name>
</gene>
<name>A0AA47FHB8_ACTNA</name>
<evidence type="ECO:0000313" key="2">
    <source>
        <dbReference type="Proteomes" id="UP001163127"/>
    </source>
</evidence>
<evidence type="ECO:0000313" key="1">
    <source>
        <dbReference type="EMBL" id="WAL42316.1"/>
    </source>
</evidence>
<dbReference type="EMBL" id="CP113787">
    <property type="protein sequence ID" value="WAL42316.1"/>
    <property type="molecule type" value="Genomic_DNA"/>
</dbReference>